<dbReference type="EMBL" id="JANPWB010000006">
    <property type="protein sequence ID" value="KAJ1181723.1"/>
    <property type="molecule type" value="Genomic_DNA"/>
</dbReference>
<comment type="caution">
    <text evidence="2">The sequence shown here is derived from an EMBL/GenBank/DDBJ whole genome shotgun (WGS) entry which is preliminary data.</text>
</comment>
<dbReference type="Proteomes" id="UP001066276">
    <property type="component" value="Chromosome 3_2"/>
</dbReference>
<keyword evidence="3" id="KW-1185">Reference proteome</keyword>
<dbReference type="AlphaFoldDB" id="A0AAV7TYZ8"/>
<evidence type="ECO:0000313" key="2">
    <source>
        <dbReference type="EMBL" id="KAJ1181723.1"/>
    </source>
</evidence>
<evidence type="ECO:0000313" key="3">
    <source>
        <dbReference type="Proteomes" id="UP001066276"/>
    </source>
</evidence>
<protein>
    <submittedName>
        <fullName evidence="2">Uncharacterized protein</fullName>
    </submittedName>
</protein>
<accession>A0AAV7TYZ8</accession>
<organism evidence="2 3">
    <name type="scientific">Pleurodeles waltl</name>
    <name type="common">Iberian ribbed newt</name>
    <dbReference type="NCBI Taxonomy" id="8319"/>
    <lineage>
        <taxon>Eukaryota</taxon>
        <taxon>Metazoa</taxon>
        <taxon>Chordata</taxon>
        <taxon>Craniata</taxon>
        <taxon>Vertebrata</taxon>
        <taxon>Euteleostomi</taxon>
        <taxon>Amphibia</taxon>
        <taxon>Batrachia</taxon>
        <taxon>Caudata</taxon>
        <taxon>Salamandroidea</taxon>
        <taxon>Salamandridae</taxon>
        <taxon>Pleurodelinae</taxon>
        <taxon>Pleurodeles</taxon>
    </lineage>
</organism>
<sequence length="95" mass="10789">MSRARGRKDVRSVAKNTRNRPGKHTGKVEHICGTKRKRWDYIVTANATIGAHAQHQTARILGVWCLGYREGRFHSATNELRRDNLRSLQTEAAPP</sequence>
<gene>
    <name evidence="2" type="ORF">NDU88_006925</name>
</gene>
<proteinExistence type="predicted"/>
<evidence type="ECO:0000256" key="1">
    <source>
        <dbReference type="SAM" id="MobiDB-lite"/>
    </source>
</evidence>
<feature type="region of interest" description="Disordered" evidence="1">
    <location>
        <begin position="1"/>
        <end position="27"/>
    </location>
</feature>
<name>A0AAV7TYZ8_PLEWA</name>
<reference evidence="2" key="1">
    <citation type="journal article" date="2022" name="bioRxiv">
        <title>Sequencing and chromosome-scale assembly of the giantPleurodeles waltlgenome.</title>
        <authorList>
            <person name="Brown T."/>
            <person name="Elewa A."/>
            <person name="Iarovenko S."/>
            <person name="Subramanian E."/>
            <person name="Araus A.J."/>
            <person name="Petzold A."/>
            <person name="Susuki M."/>
            <person name="Suzuki K.-i.T."/>
            <person name="Hayashi T."/>
            <person name="Toyoda A."/>
            <person name="Oliveira C."/>
            <person name="Osipova E."/>
            <person name="Leigh N.D."/>
            <person name="Simon A."/>
            <person name="Yun M.H."/>
        </authorList>
    </citation>
    <scope>NUCLEOTIDE SEQUENCE</scope>
    <source>
        <strain evidence="2">20211129_DDA</strain>
        <tissue evidence="2">Liver</tissue>
    </source>
</reference>